<dbReference type="GO" id="GO:0005975">
    <property type="term" value="P:carbohydrate metabolic process"/>
    <property type="evidence" value="ECO:0007669"/>
    <property type="project" value="InterPro"/>
</dbReference>
<dbReference type="InterPro" id="IPR018485">
    <property type="entry name" value="FGGY_C"/>
</dbReference>
<feature type="domain" description="Carbohydrate kinase FGGY C-terminal" evidence="1">
    <location>
        <begin position="3"/>
        <end position="73"/>
    </location>
</feature>
<proteinExistence type="predicted"/>
<reference evidence="3" key="1">
    <citation type="journal article" date="2010" name="Genome Res.">
        <title>Population genomic sequencing of Coccidioides fungi reveals recent hybridization and transposon control.</title>
        <authorList>
            <person name="Neafsey D.E."/>
            <person name="Barker B.M."/>
            <person name="Sharpton T.J."/>
            <person name="Stajich J.E."/>
            <person name="Park D.J."/>
            <person name="Whiston E."/>
            <person name="Hung C.-Y."/>
            <person name="McMahan C."/>
            <person name="White J."/>
            <person name="Sykes S."/>
            <person name="Heiman D."/>
            <person name="Young S."/>
            <person name="Zeng Q."/>
            <person name="Abouelleil A."/>
            <person name="Aftuck L."/>
            <person name="Bessette D."/>
            <person name="Brown A."/>
            <person name="FitzGerald M."/>
            <person name="Lui A."/>
            <person name="Macdonald J.P."/>
            <person name="Priest M."/>
            <person name="Orbach M.J."/>
            <person name="Galgiani J.N."/>
            <person name="Kirkland T.N."/>
            <person name="Cole G.T."/>
            <person name="Birren B.W."/>
            <person name="Henn M.R."/>
            <person name="Taylor J.W."/>
            <person name="Rounsley S.D."/>
        </authorList>
    </citation>
    <scope>NUCLEOTIDE SEQUENCE [LARGE SCALE GENOMIC DNA]</scope>
    <source>
        <strain evidence="3">RMSCC 3703</strain>
    </source>
</reference>
<evidence type="ECO:0000259" key="1">
    <source>
        <dbReference type="Pfam" id="PF02782"/>
    </source>
</evidence>
<evidence type="ECO:0000313" key="2">
    <source>
        <dbReference type="EMBL" id="KMU73345.1"/>
    </source>
</evidence>
<accession>A0A0J8QLQ3</accession>
<gene>
    <name evidence="2" type="ORF">CISG_10075</name>
</gene>
<dbReference type="InterPro" id="IPR043129">
    <property type="entry name" value="ATPase_NBD"/>
</dbReference>
<evidence type="ECO:0000313" key="3">
    <source>
        <dbReference type="Proteomes" id="UP000054559"/>
    </source>
</evidence>
<dbReference type="Proteomes" id="UP000054559">
    <property type="component" value="Unassembled WGS sequence"/>
</dbReference>
<dbReference type="OrthoDB" id="1728974at2759"/>
<sequence length="134" mass="14885">MLSLRLRSRDLVHSPKEGVPAQPRRVYLVGGGSRNHAIAKVAGEVLGGVEGVYRLDVGENACALGAAYKAVWAVERSPGQTFEDLIAQRWREEEFIERIADGYQPTAFDKHGKAVEGFEMMEKQVLKQESQRTS</sequence>
<dbReference type="Pfam" id="PF02782">
    <property type="entry name" value="FGGY_C"/>
    <property type="match status" value="1"/>
</dbReference>
<dbReference type="SUPFAM" id="SSF53067">
    <property type="entry name" value="Actin-like ATPase domain"/>
    <property type="match status" value="1"/>
</dbReference>
<organism evidence="2 3">
    <name type="scientific">Coccidioides immitis RMSCC 3703</name>
    <dbReference type="NCBI Taxonomy" id="454286"/>
    <lineage>
        <taxon>Eukaryota</taxon>
        <taxon>Fungi</taxon>
        <taxon>Dikarya</taxon>
        <taxon>Ascomycota</taxon>
        <taxon>Pezizomycotina</taxon>
        <taxon>Eurotiomycetes</taxon>
        <taxon>Eurotiomycetidae</taxon>
        <taxon>Onygenales</taxon>
        <taxon>Onygenaceae</taxon>
        <taxon>Coccidioides</taxon>
    </lineage>
</organism>
<name>A0A0J8QLQ3_COCIT</name>
<dbReference type="EMBL" id="DS268244">
    <property type="protein sequence ID" value="KMU73345.1"/>
    <property type="molecule type" value="Genomic_DNA"/>
</dbReference>
<dbReference type="Gene3D" id="3.30.420.40">
    <property type="match status" value="2"/>
</dbReference>
<protein>
    <recommendedName>
        <fullName evidence="1">Carbohydrate kinase FGGY C-terminal domain-containing protein</fullName>
    </recommendedName>
</protein>
<dbReference type="GO" id="GO:0016301">
    <property type="term" value="F:kinase activity"/>
    <property type="evidence" value="ECO:0007669"/>
    <property type="project" value="InterPro"/>
</dbReference>
<dbReference type="STRING" id="454286.A0A0J8QLQ3"/>
<dbReference type="AlphaFoldDB" id="A0A0J8QLQ3"/>